<evidence type="ECO:0000313" key="1">
    <source>
        <dbReference type="EMBL" id="WHY85246.1"/>
    </source>
</evidence>
<accession>A0AA95MK98</accession>
<dbReference type="EMBL" id="CP126114">
    <property type="protein sequence ID" value="WHY85246.1"/>
    <property type="molecule type" value="Genomic_DNA"/>
</dbReference>
<dbReference type="InterPro" id="IPR023162">
    <property type="entry name" value="Apc36109-like_dom_sf"/>
</dbReference>
<dbReference type="Gene3D" id="1.10.340.20">
    <property type="entry name" value="Apc36109-like domain"/>
    <property type="match status" value="1"/>
</dbReference>
<dbReference type="KEGG" id="nnv:QNH39_21915"/>
<evidence type="ECO:0000313" key="2">
    <source>
        <dbReference type="Proteomes" id="UP001178288"/>
    </source>
</evidence>
<proteinExistence type="predicted"/>
<keyword evidence="2" id="KW-1185">Reference proteome</keyword>
<dbReference type="InterPro" id="IPR015053">
    <property type="entry name" value="DUF1871"/>
</dbReference>
<dbReference type="Pfam" id="PF08958">
    <property type="entry name" value="DUF1871"/>
    <property type="match status" value="1"/>
</dbReference>
<name>A0AA95MK98_9BACI</name>
<sequence>MRKEILTNLQYVDVLNEWDPFQLKNGSYETEIADVIQALHELNDCAKLAKRIQTIYEFSFEKLIPIHDCVKIAAELLVIKANETCSI</sequence>
<organism evidence="1 2">
    <name type="scientific">Neobacillus novalis</name>
    <dbReference type="NCBI Taxonomy" id="220687"/>
    <lineage>
        <taxon>Bacteria</taxon>
        <taxon>Bacillati</taxon>
        <taxon>Bacillota</taxon>
        <taxon>Bacilli</taxon>
        <taxon>Bacillales</taxon>
        <taxon>Bacillaceae</taxon>
        <taxon>Neobacillus</taxon>
    </lineage>
</organism>
<dbReference type="SUPFAM" id="SSF116922">
    <property type="entry name" value="YugE-like"/>
    <property type="match status" value="1"/>
</dbReference>
<reference evidence="1" key="1">
    <citation type="submission" date="2023-05" db="EMBL/GenBank/DDBJ databases">
        <title>Comparative genomics of Bacillaceae isolates and their secondary metabolite potential.</title>
        <authorList>
            <person name="Song L."/>
            <person name="Nielsen L.J."/>
            <person name="Mohite O."/>
            <person name="Xu X."/>
            <person name="Weber T."/>
            <person name="Kovacs A.T."/>
        </authorList>
    </citation>
    <scope>NUCLEOTIDE SEQUENCE</scope>
    <source>
        <strain evidence="1">XLM17</strain>
    </source>
</reference>
<dbReference type="AlphaFoldDB" id="A0AA95MK98"/>
<gene>
    <name evidence="1" type="ORF">QNH39_21915</name>
</gene>
<protein>
    <submittedName>
        <fullName evidence="1">DUF1871 family protein</fullName>
    </submittedName>
</protein>
<dbReference type="Proteomes" id="UP001178288">
    <property type="component" value="Chromosome"/>
</dbReference>
<dbReference type="RefSeq" id="WP_066091393.1">
    <property type="nucleotide sequence ID" value="NZ_CP126114.1"/>
</dbReference>